<protein>
    <recommendedName>
        <fullName evidence="1">LysR substrate-binding domain-containing protein</fullName>
    </recommendedName>
</protein>
<comment type="caution">
    <text evidence="2">The sequence shown here is derived from an EMBL/GenBank/DDBJ whole genome shotgun (WGS) entry which is preliminary data.</text>
</comment>
<proteinExistence type="predicted"/>
<accession>A0A4R5LZY5</accession>
<dbReference type="Pfam" id="PF03466">
    <property type="entry name" value="LysR_substrate"/>
    <property type="match status" value="1"/>
</dbReference>
<dbReference type="SUPFAM" id="SSF53850">
    <property type="entry name" value="Periplasmic binding protein-like II"/>
    <property type="match status" value="1"/>
</dbReference>
<dbReference type="Proteomes" id="UP000295722">
    <property type="component" value="Unassembled WGS sequence"/>
</dbReference>
<dbReference type="PANTHER" id="PTHR30419">
    <property type="entry name" value="HTH-TYPE TRANSCRIPTIONAL REGULATOR YBHD"/>
    <property type="match status" value="1"/>
</dbReference>
<evidence type="ECO:0000313" key="3">
    <source>
        <dbReference type="Proteomes" id="UP000295722"/>
    </source>
</evidence>
<organism evidence="2 3">
    <name type="scientific">Paraburkholderia silviterrae</name>
    <dbReference type="NCBI Taxonomy" id="2528715"/>
    <lineage>
        <taxon>Bacteria</taxon>
        <taxon>Pseudomonadati</taxon>
        <taxon>Pseudomonadota</taxon>
        <taxon>Betaproteobacteria</taxon>
        <taxon>Burkholderiales</taxon>
        <taxon>Burkholderiaceae</taxon>
        <taxon>Paraburkholderia</taxon>
    </lineage>
</organism>
<keyword evidence="3" id="KW-1185">Reference proteome</keyword>
<evidence type="ECO:0000313" key="2">
    <source>
        <dbReference type="EMBL" id="TDG18275.1"/>
    </source>
</evidence>
<dbReference type="Gene3D" id="3.40.190.10">
    <property type="entry name" value="Periplasmic binding protein-like II"/>
    <property type="match status" value="1"/>
</dbReference>
<dbReference type="InterPro" id="IPR050950">
    <property type="entry name" value="HTH-type_LysR_regulators"/>
</dbReference>
<dbReference type="GO" id="GO:0005829">
    <property type="term" value="C:cytosol"/>
    <property type="evidence" value="ECO:0007669"/>
    <property type="project" value="TreeGrafter"/>
</dbReference>
<evidence type="ECO:0000259" key="1">
    <source>
        <dbReference type="Pfam" id="PF03466"/>
    </source>
</evidence>
<dbReference type="GO" id="GO:0006355">
    <property type="term" value="P:regulation of DNA-templated transcription"/>
    <property type="evidence" value="ECO:0007669"/>
    <property type="project" value="TreeGrafter"/>
</dbReference>
<sequence length="175" mass="19224">MTTYEAPVPPIARLHEAQVDFAITHIDPQALGEDFVCVPLAPVQLVLGVRNRHPLRNRRKIRDFLDAEWALPGDDGPTSSTLRLFASLGLPVPTRVIHGDSITAALALVAQMDVVGFFVEPLADDIFKRAGIRRLDLDDALPVMQICVIQRRGSQLTPAALQFIECVKEALVARS</sequence>
<dbReference type="InterPro" id="IPR005119">
    <property type="entry name" value="LysR_subst-bd"/>
</dbReference>
<dbReference type="AlphaFoldDB" id="A0A4R5LZY5"/>
<feature type="domain" description="LysR substrate-binding" evidence="1">
    <location>
        <begin position="11"/>
        <end position="171"/>
    </location>
</feature>
<reference evidence="2 3" key="1">
    <citation type="submission" date="2019-03" db="EMBL/GenBank/DDBJ databases">
        <title>Paraburkholderia sp. 4M-K11, isolated from subtropical forest soil.</title>
        <authorList>
            <person name="Gao Z.-H."/>
            <person name="Qiu L.-H."/>
        </authorList>
    </citation>
    <scope>NUCLEOTIDE SEQUENCE [LARGE SCALE GENOMIC DNA]</scope>
    <source>
        <strain evidence="2 3">4M-K11</strain>
    </source>
</reference>
<name>A0A4R5LZY5_9BURK</name>
<gene>
    <name evidence="2" type="ORF">EYW47_35135</name>
</gene>
<dbReference type="EMBL" id="SMRP01000033">
    <property type="protein sequence ID" value="TDG18275.1"/>
    <property type="molecule type" value="Genomic_DNA"/>
</dbReference>
<dbReference type="PANTHER" id="PTHR30419:SF30">
    <property type="entry name" value="LYSR FAMILY TRANSCRIPTIONAL REGULATOR"/>
    <property type="match status" value="1"/>
</dbReference>
<dbReference type="OrthoDB" id="9004436at2"/>